<feature type="signal peptide" evidence="1">
    <location>
        <begin position="1"/>
        <end position="28"/>
    </location>
</feature>
<protein>
    <submittedName>
        <fullName evidence="3">META domain-containing protein</fullName>
    </submittedName>
</protein>
<keyword evidence="1" id="KW-0732">Signal</keyword>
<evidence type="ECO:0000259" key="2">
    <source>
        <dbReference type="Pfam" id="PF03724"/>
    </source>
</evidence>
<organism evidence="3 4">
    <name type="scientific">Stakelama saccharophila</name>
    <dbReference type="NCBI Taxonomy" id="3075605"/>
    <lineage>
        <taxon>Bacteria</taxon>
        <taxon>Pseudomonadati</taxon>
        <taxon>Pseudomonadota</taxon>
        <taxon>Alphaproteobacteria</taxon>
        <taxon>Sphingomonadales</taxon>
        <taxon>Sphingomonadaceae</taxon>
        <taxon>Stakelama</taxon>
    </lineage>
</organism>
<dbReference type="Pfam" id="PF03724">
    <property type="entry name" value="META"/>
    <property type="match status" value="1"/>
</dbReference>
<dbReference type="Gene3D" id="2.40.128.270">
    <property type="match status" value="1"/>
</dbReference>
<dbReference type="PANTHER" id="PTHR35535:SF1">
    <property type="entry name" value="HEAT SHOCK PROTEIN HSLJ"/>
    <property type="match status" value="1"/>
</dbReference>
<reference evidence="3 4" key="1">
    <citation type="submission" date="2023-09" db="EMBL/GenBank/DDBJ databases">
        <authorList>
            <person name="Rey-Velasco X."/>
        </authorList>
    </citation>
    <scope>NUCLEOTIDE SEQUENCE [LARGE SCALE GENOMIC DNA]</scope>
    <source>
        <strain evidence="3 4">W311</strain>
    </source>
</reference>
<evidence type="ECO:0000313" key="4">
    <source>
        <dbReference type="Proteomes" id="UP001302249"/>
    </source>
</evidence>
<evidence type="ECO:0000313" key="3">
    <source>
        <dbReference type="EMBL" id="WNO52485.1"/>
    </source>
</evidence>
<name>A0ABZ0B594_9SPHN</name>
<dbReference type="Proteomes" id="UP001302249">
    <property type="component" value="Chromosome"/>
</dbReference>
<evidence type="ECO:0000256" key="1">
    <source>
        <dbReference type="SAM" id="SignalP"/>
    </source>
</evidence>
<accession>A0ABZ0B594</accession>
<proteinExistence type="predicted"/>
<dbReference type="InterPro" id="IPR053147">
    <property type="entry name" value="Hsp_HslJ-like"/>
</dbReference>
<dbReference type="RefSeq" id="WP_313912970.1">
    <property type="nucleotide sequence ID" value="NZ_CP135076.1"/>
</dbReference>
<dbReference type="InterPro" id="IPR005184">
    <property type="entry name" value="DUF306_Meta_HslJ"/>
</dbReference>
<dbReference type="PROSITE" id="PS51257">
    <property type="entry name" value="PROKAR_LIPOPROTEIN"/>
    <property type="match status" value="1"/>
</dbReference>
<gene>
    <name evidence="3" type="ORF">RPR59_08330</name>
</gene>
<dbReference type="PANTHER" id="PTHR35535">
    <property type="entry name" value="HEAT SHOCK PROTEIN HSLJ"/>
    <property type="match status" value="1"/>
</dbReference>
<keyword evidence="4" id="KW-1185">Reference proteome</keyword>
<dbReference type="EMBL" id="CP135076">
    <property type="protein sequence ID" value="WNO52485.1"/>
    <property type="molecule type" value="Genomic_DNA"/>
</dbReference>
<sequence>MGEKAMRGSVLYLGAAVLLSGCAATAIAPRPTEHLPYRALGTEPGWSLEIDSDRMHYEGDYGATGVATATPPPERRNDGLRYETDRMVVDIAHQPCSDGMSARKYPDAVTVTVGGATVHGCGGRPVDSASASLAGSEWVLAELDGRPVRLDRRPTLNFAEDRIMGFGGCNRFTGPYSLTTGSIRFGAIAATKMACPGTGMETESDYFSLLGGDVAMTREPDGALTLSGNGHRASFVPAAE</sequence>
<feature type="chain" id="PRO_5045702207" evidence="1">
    <location>
        <begin position="29"/>
        <end position="240"/>
    </location>
</feature>
<dbReference type="InterPro" id="IPR038670">
    <property type="entry name" value="HslJ-like_sf"/>
</dbReference>
<feature type="domain" description="DUF306" evidence="2">
    <location>
        <begin position="131"/>
        <end position="232"/>
    </location>
</feature>